<dbReference type="Proteomes" id="UP001139103">
    <property type="component" value="Unassembled WGS sequence"/>
</dbReference>
<dbReference type="PIRSF" id="PIRSF037081">
    <property type="entry name" value="P-loop_All4644_prd"/>
    <property type="match status" value="1"/>
</dbReference>
<keyword evidence="2" id="KW-1185">Reference proteome</keyword>
<dbReference type="Pfam" id="PF13671">
    <property type="entry name" value="AAA_33"/>
    <property type="match status" value="1"/>
</dbReference>
<dbReference type="InterPro" id="IPR027417">
    <property type="entry name" value="P-loop_NTPase"/>
</dbReference>
<dbReference type="RefSeq" id="WP_230221801.1">
    <property type="nucleotide sequence ID" value="NZ_JAJKFT010000010.1"/>
</dbReference>
<dbReference type="GO" id="GO:0003690">
    <property type="term" value="F:double-stranded DNA binding"/>
    <property type="evidence" value="ECO:0007669"/>
    <property type="project" value="TreeGrafter"/>
</dbReference>
<name>A0A9X1MR88_9BACT</name>
<dbReference type="GO" id="GO:0046404">
    <property type="term" value="F:ATP-dependent polydeoxyribonucleotide 5'-hydroxyl-kinase activity"/>
    <property type="evidence" value="ECO:0007669"/>
    <property type="project" value="TreeGrafter"/>
</dbReference>
<evidence type="ECO:0000313" key="2">
    <source>
        <dbReference type="Proteomes" id="UP001139103"/>
    </source>
</evidence>
<accession>A0A9X1MR88</accession>
<protein>
    <submittedName>
        <fullName evidence="1">AAA family ATPase</fullName>
    </submittedName>
</protein>
<sequence>MEGIIFIGLQASGKSSFFQERFFATHVRISLDLFRTRNRERRLLAACLETGQPLVVDNTNPTRDARTVYIDALKQARFSVVGYYFQSQLSQCLVRNQQRERSVPDVGLFSTAKRLELPTLEEGFDALRYVRLIETGFVVEEWNDEV</sequence>
<gene>
    <name evidence="1" type="ORF">LOC68_19370</name>
</gene>
<dbReference type="GO" id="GO:0006281">
    <property type="term" value="P:DNA repair"/>
    <property type="evidence" value="ECO:0007669"/>
    <property type="project" value="TreeGrafter"/>
</dbReference>
<dbReference type="PANTHER" id="PTHR12083:SF9">
    <property type="entry name" value="BIFUNCTIONAL POLYNUCLEOTIDE PHOSPHATASE_KINASE"/>
    <property type="match status" value="1"/>
</dbReference>
<dbReference type="PANTHER" id="PTHR12083">
    <property type="entry name" value="BIFUNCTIONAL POLYNUCLEOTIDE PHOSPHATASE/KINASE"/>
    <property type="match status" value="1"/>
</dbReference>
<evidence type="ECO:0000313" key="1">
    <source>
        <dbReference type="EMBL" id="MCC9630562.1"/>
    </source>
</evidence>
<organism evidence="1 2">
    <name type="scientific">Blastopirellula sediminis</name>
    <dbReference type="NCBI Taxonomy" id="2894196"/>
    <lineage>
        <taxon>Bacteria</taxon>
        <taxon>Pseudomonadati</taxon>
        <taxon>Planctomycetota</taxon>
        <taxon>Planctomycetia</taxon>
        <taxon>Pirellulales</taxon>
        <taxon>Pirellulaceae</taxon>
        <taxon>Blastopirellula</taxon>
    </lineage>
</organism>
<dbReference type="Gene3D" id="3.40.50.300">
    <property type="entry name" value="P-loop containing nucleotide triphosphate hydrolases"/>
    <property type="match status" value="1"/>
</dbReference>
<proteinExistence type="predicted"/>
<dbReference type="SUPFAM" id="SSF52540">
    <property type="entry name" value="P-loop containing nucleoside triphosphate hydrolases"/>
    <property type="match status" value="1"/>
</dbReference>
<dbReference type="AlphaFoldDB" id="A0A9X1MR88"/>
<dbReference type="EMBL" id="JAJKFT010000010">
    <property type="protein sequence ID" value="MCC9630562.1"/>
    <property type="molecule type" value="Genomic_DNA"/>
</dbReference>
<reference evidence="1" key="1">
    <citation type="submission" date="2021-11" db="EMBL/GenBank/DDBJ databases">
        <title>Genome sequence.</title>
        <authorList>
            <person name="Sun Q."/>
        </authorList>
    </citation>
    <scope>NUCLEOTIDE SEQUENCE</scope>
    <source>
        <strain evidence="1">JC732</strain>
    </source>
</reference>
<comment type="caution">
    <text evidence="1">The sequence shown here is derived from an EMBL/GenBank/DDBJ whole genome shotgun (WGS) entry which is preliminary data.</text>
</comment>
<dbReference type="GO" id="GO:0046403">
    <property type="term" value="F:polynucleotide 3'-phosphatase activity"/>
    <property type="evidence" value="ECO:0007669"/>
    <property type="project" value="TreeGrafter"/>
</dbReference>
<dbReference type="InterPro" id="IPR017101">
    <property type="entry name" value="P-loop_ATP/GTP-bd_All4644_prd"/>
</dbReference>